<sequence>MTVQSHGAISRRAVLALSIALACGAVQAQGYPARPIRLVVPFPPGGGTDILAREVANKVATTEGWTIVIDNKPGSGGNIGVDVAAKAAPDGYTLVLGQTSNLAINPTLYSKLPYDPVKDLAAVGLVASAPLVLVVSSTSPYKKLADVVAAAKAKPTALNYASSGNGTVAHLATEQFQKAAGVQFTHVPYKGASQGLTDLVGGQIQMYMSSVPTLIAQIKSGQLRALAVTSLQRNKDLPDVPTLAESGYKDFEAVTWFGVAGPAALPKDIVAKLNEAFNKALATADVQKKFAAQGAEPVSGTPEKFASLIRTDGARWGAIVKASGVRLD</sequence>
<reference evidence="3" key="1">
    <citation type="submission" date="2019-12" db="EMBL/GenBank/DDBJ databases">
        <authorList>
            <person name="Cremers G."/>
        </authorList>
    </citation>
    <scope>NUCLEOTIDE SEQUENCE</scope>
    <source>
        <strain evidence="3">Vvax</strain>
    </source>
</reference>
<dbReference type="AlphaFoldDB" id="A0A679JS35"/>
<organism evidence="3">
    <name type="scientific">Variovorax paradoxus</name>
    <dbReference type="NCBI Taxonomy" id="34073"/>
    <lineage>
        <taxon>Bacteria</taxon>
        <taxon>Pseudomonadati</taxon>
        <taxon>Pseudomonadota</taxon>
        <taxon>Betaproteobacteria</taxon>
        <taxon>Burkholderiales</taxon>
        <taxon>Comamonadaceae</taxon>
        <taxon>Variovorax</taxon>
    </lineage>
</organism>
<keyword evidence="2" id="KW-0732">Signal</keyword>
<name>A0A679JS35_VARPD</name>
<evidence type="ECO:0008006" key="4">
    <source>
        <dbReference type="Google" id="ProtNLM"/>
    </source>
</evidence>
<feature type="chain" id="PRO_5025687742" description="LacI family transcriptional regulator" evidence="2">
    <location>
        <begin position="29"/>
        <end position="328"/>
    </location>
</feature>
<feature type="signal peptide" evidence="2">
    <location>
        <begin position="1"/>
        <end position="28"/>
    </location>
</feature>
<dbReference type="CDD" id="cd13578">
    <property type="entry name" value="PBP2_Bug27"/>
    <property type="match status" value="1"/>
</dbReference>
<evidence type="ECO:0000256" key="2">
    <source>
        <dbReference type="SAM" id="SignalP"/>
    </source>
</evidence>
<dbReference type="Gene3D" id="3.40.190.150">
    <property type="entry name" value="Bordetella uptake gene, domain 1"/>
    <property type="match status" value="1"/>
</dbReference>
<dbReference type="Gene3D" id="3.40.190.10">
    <property type="entry name" value="Periplasmic binding protein-like II"/>
    <property type="match status" value="1"/>
</dbReference>
<dbReference type="PIRSF" id="PIRSF017082">
    <property type="entry name" value="YflP"/>
    <property type="match status" value="1"/>
</dbReference>
<comment type="similarity">
    <text evidence="1">Belongs to the UPF0065 (bug) family.</text>
</comment>
<proteinExistence type="inferred from homology"/>
<dbReference type="PANTHER" id="PTHR42928">
    <property type="entry name" value="TRICARBOXYLATE-BINDING PROTEIN"/>
    <property type="match status" value="1"/>
</dbReference>
<dbReference type="RefSeq" id="WP_339093065.1">
    <property type="nucleotide sequence ID" value="NZ_LR743508.1"/>
</dbReference>
<gene>
    <name evidence="3" type="ORF">VVAX_05391</name>
</gene>
<evidence type="ECO:0000256" key="1">
    <source>
        <dbReference type="ARBA" id="ARBA00006987"/>
    </source>
</evidence>
<accession>A0A679JS35</accession>
<protein>
    <recommendedName>
        <fullName evidence="4">LacI family transcriptional regulator</fullName>
    </recommendedName>
</protein>
<dbReference type="InterPro" id="IPR042100">
    <property type="entry name" value="Bug_dom1"/>
</dbReference>
<dbReference type="PANTHER" id="PTHR42928:SF5">
    <property type="entry name" value="BLR1237 PROTEIN"/>
    <property type="match status" value="1"/>
</dbReference>
<evidence type="ECO:0000313" key="3">
    <source>
        <dbReference type="EMBL" id="CAA2109120.1"/>
    </source>
</evidence>
<dbReference type="Pfam" id="PF03401">
    <property type="entry name" value="TctC"/>
    <property type="match status" value="1"/>
</dbReference>
<dbReference type="EMBL" id="LR743508">
    <property type="protein sequence ID" value="CAA2109120.1"/>
    <property type="molecule type" value="Genomic_DNA"/>
</dbReference>
<dbReference type="InterPro" id="IPR005064">
    <property type="entry name" value="BUG"/>
</dbReference>
<dbReference type="SUPFAM" id="SSF53850">
    <property type="entry name" value="Periplasmic binding protein-like II"/>
    <property type="match status" value="1"/>
</dbReference>